<dbReference type="RefSeq" id="WP_089207517.1">
    <property type="nucleotide sequence ID" value="NZ_FZOD01000010.1"/>
</dbReference>
<evidence type="ECO:0000313" key="2">
    <source>
        <dbReference type="EMBL" id="SNS49190.1"/>
    </source>
</evidence>
<accession>A0A239EWQ2</accession>
<name>A0A239EWQ2_9ACTN</name>
<dbReference type="InterPro" id="IPR002645">
    <property type="entry name" value="STAS_dom"/>
</dbReference>
<feature type="domain" description="STAS" evidence="1">
    <location>
        <begin position="11"/>
        <end position="120"/>
    </location>
</feature>
<reference evidence="2 3" key="1">
    <citation type="submission" date="2017-06" db="EMBL/GenBank/DDBJ databases">
        <authorList>
            <person name="Kim H.J."/>
            <person name="Triplett B.A."/>
        </authorList>
    </citation>
    <scope>NUCLEOTIDE SEQUENCE [LARGE SCALE GENOMIC DNA]</scope>
    <source>
        <strain evidence="2 3">CGMCC 4.2132</strain>
    </source>
</reference>
<dbReference type="CDD" id="cd07043">
    <property type="entry name" value="STAS_anti-anti-sigma_factors"/>
    <property type="match status" value="1"/>
</dbReference>
<dbReference type="AlphaFoldDB" id="A0A239EWQ2"/>
<dbReference type="Proteomes" id="UP000198282">
    <property type="component" value="Unassembled WGS sequence"/>
</dbReference>
<dbReference type="EMBL" id="FZOD01000010">
    <property type="protein sequence ID" value="SNS49190.1"/>
    <property type="molecule type" value="Genomic_DNA"/>
</dbReference>
<dbReference type="PROSITE" id="PS50801">
    <property type="entry name" value="STAS"/>
    <property type="match status" value="1"/>
</dbReference>
<sequence>MPELHLQTPAAEFWATADEGVGVVVIRGSLDFSIHDLAGDFLDRAFALFGSDLIVDLSGLALLDSRATGLIVTCWKHALSEDGWFALVATERGATRILWITGLTMRIPVFPTLRDALDARPARP</sequence>
<proteinExistence type="predicted"/>
<evidence type="ECO:0000313" key="3">
    <source>
        <dbReference type="Proteomes" id="UP000198282"/>
    </source>
</evidence>
<dbReference type="SUPFAM" id="SSF52091">
    <property type="entry name" value="SpoIIaa-like"/>
    <property type="match status" value="1"/>
</dbReference>
<protein>
    <submittedName>
        <fullName evidence="2">Anti-anti-sigma factor</fullName>
    </submittedName>
</protein>
<organism evidence="2 3">
    <name type="scientific">Streptosporangium subroseum</name>
    <dbReference type="NCBI Taxonomy" id="106412"/>
    <lineage>
        <taxon>Bacteria</taxon>
        <taxon>Bacillati</taxon>
        <taxon>Actinomycetota</taxon>
        <taxon>Actinomycetes</taxon>
        <taxon>Streptosporangiales</taxon>
        <taxon>Streptosporangiaceae</taxon>
        <taxon>Streptosporangium</taxon>
    </lineage>
</organism>
<dbReference type="Pfam" id="PF01740">
    <property type="entry name" value="STAS"/>
    <property type="match status" value="1"/>
</dbReference>
<gene>
    <name evidence="2" type="ORF">SAMN05216276_1010110</name>
</gene>
<evidence type="ECO:0000259" key="1">
    <source>
        <dbReference type="PROSITE" id="PS50801"/>
    </source>
</evidence>
<dbReference type="InterPro" id="IPR036513">
    <property type="entry name" value="STAS_dom_sf"/>
</dbReference>
<dbReference type="Gene3D" id="3.30.750.24">
    <property type="entry name" value="STAS domain"/>
    <property type="match status" value="1"/>
</dbReference>
<dbReference type="OrthoDB" id="3540190at2"/>
<keyword evidence="3" id="KW-1185">Reference proteome</keyword>